<sequence length="122" mass="12671">MIDHIGLNVQDLAASIRFYEAALAPLGHELGSHDDTCAGLGPKGAPALWLYAARGAQGVQGPGTHIAFRAPDHQAVDAFYQAGLKAGAKDNGGPGPRPDYSPTYYAAFLIDPDGNNVEAVCP</sequence>
<dbReference type="InterPro" id="IPR029068">
    <property type="entry name" value="Glyas_Bleomycin-R_OHBP_Dase"/>
</dbReference>
<dbReference type="RefSeq" id="WP_177135533.1">
    <property type="nucleotide sequence ID" value="NZ_VYGV01000007.1"/>
</dbReference>
<dbReference type="InterPro" id="IPR004360">
    <property type="entry name" value="Glyas_Fos-R_dOase_dom"/>
</dbReference>
<proteinExistence type="predicted"/>
<dbReference type="PROSITE" id="PS51819">
    <property type="entry name" value="VOC"/>
    <property type="match status" value="1"/>
</dbReference>
<dbReference type="Proteomes" id="UP000545507">
    <property type="component" value="Unassembled WGS sequence"/>
</dbReference>
<evidence type="ECO:0000259" key="1">
    <source>
        <dbReference type="PROSITE" id="PS51819"/>
    </source>
</evidence>
<dbReference type="PANTHER" id="PTHR35006:SF2">
    <property type="entry name" value="GLYOXALASE FAMILY PROTEIN (AFU_ORTHOLOGUE AFUA_5G14830)"/>
    <property type="match status" value="1"/>
</dbReference>
<dbReference type="Gene3D" id="3.10.180.10">
    <property type="entry name" value="2,3-Dihydroxybiphenyl 1,2-Dioxygenase, domain 1"/>
    <property type="match status" value="1"/>
</dbReference>
<evidence type="ECO:0000313" key="2">
    <source>
        <dbReference type="EMBL" id="NWF45629.1"/>
    </source>
</evidence>
<dbReference type="EMBL" id="VYGV01000007">
    <property type="protein sequence ID" value="NWF45629.1"/>
    <property type="molecule type" value="Genomic_DNA"/>
</dbReference>
<dbReference type="CDD" id="cd07262">
    <property type="entry name" value="VOC_like"/>
    <property type="match status" value="1"/>
</dbReference>
<dbReference type="InterPro" id="IPR037523">
    <property type="entry name" value="VOC_core"/>
</dbReference>
<name>A0A7Y8KX23_9BURK</name>
<organism evidence="2 3">
    <name type="scientific">Hydrogenophaga aromaticivorans</name>
    <dbReference type="NCBI Taxonomy" id="2610898"/>
    <lineage>
        <taxon>Bacteria</taxon>
        <taxon>Pseudomonadati</taxon>
        <taxon>Pseudomonadota</taxon>
        <taxon>Betaproteobacteria</taxon>
        <taxon>Burkholderiales</taxon>
        <taxon>Comamonadaceae</taxon>
        <taxon>Hydrogenophaga</taxon>
    </lineage>
</organism>
<accession>A0A7Y8KX23</accession>
<protein>
    <submittedName>
        <fullName evidence="2">VOC family protein</fullName>
    </submittedName>
</protein>
<dbReference type="PANTHER" id="PTHR35006">
    <property type="entry name" value="GLYOXALASE FAMILY PROTEIN (AFU_ORTHOLOGUE AFUA_5G14830)"/>
    <property type="match status" value="1"/>
</dbReference>
<reference evidence="2 3" key="1">
    <citation type="submission" date="2019-09" db="EMBL/GenBank/DDBJ databases">
        <title>Hydrogenophaga aromatica sp. nov., isolated from a para-xylene-degrading enrichment culture.</title>
        <authorList>
            <person name="Tancsics A."/>
            <person name="Banerjee S."/>
        </authorList>
    </citation>
    <scope>NUCLEOTIDE SEQUENCE [LARGE SCALE GENOMIC DNA]</scope>
    <source>
        <strain evidence="2 3">D2P1</strain>
    </source>
</reference>
<dbReference type="SUPFAM" id="SSF54593">
    <property type="entry name" value="Glyoxalase/Bleomycin resistance protein/Dihydroxybiphenyl dioxygenase"/>
    <property type="match status" value="1"/>
</dbReference>
<keyword evidence="3" id="KW-1185">Reference proteome</keyword>
<dbReference type="Pfam" id="PF00903">
    <property type="entry name" value="Glyoxalase"/>
    <property type="match status" value="1"/>
</dbReference>
<feature type="domain" description="VOC" evidence="1">
    <location>
        <begin position="1"/>
        <end position="122"/>
    </location>
</feature>
<dbReference type="AlphaFoldDB" id="A0A7Y8KX23"/>
<evidence type="ECO:0000313" key="3">
    <source>
        <dbReference type="Proteomes" id="UP000545507"/>
    </source>
</evidence>
<comment type="caution">
    <text evidence="2">The sequence shown here is derived from an EMBL/GenBank/DDBJ whole genome shotgun (WGS) entry which is preliminary data.</text>
</comment>
<gene>
    <name evidence="2" type="ORF">F3K02_10265</name>
</gene>